<dbReference type="InterPro" id="IPR001296">
    <property type="entry name" value="Glyco_trans_1"/>
</dbReference>
<organism evidence="3 4">
    <name type="scientific">Variovorax rhizosphaerae</name>
    <dbReference type="NCBI Taxonomy" id="1836200"/>
    <lineage>
        <taxon>Bacteria</taxon>
        <taxon>Pseudomonadati</taxon>
        <taxon>Pseudomonadota</taxon>
        <taxon>Betaproteobacteria</taxon>
        <taxon>Burkholderiales</taxon>
        <taxon>Comamonadaceae</taxon>
        <taxon>Variovorax</taxon>
    </lineage>
</organism>
<dbReference type="EMBL" id="JBBKZT010000009">
    <property type="protein sequence ID" value="MEJ8848966.1"/>
    <property type="molecule type" value="Genomic_DNA"/>
</dbReference>
<feature type="domain" description="Glycosyl transferase family 1" evidence="2">
    <location>
        <begin position="255"/>
        <end position="403"/>
    </location>
</feature>
<dbReference type="PANTHER" id="PTHR45947:SF3">
    <property type="entry name" value="SULFOQUINOVOSYL TRANSFERASE SQD2"/>
    <property type="match status" value="1"/>
</dbReference>
<dbReference type="RefSeq" id="WP_340344099.1">
    <property type="nucleotide sequence ID" value="NZ_JBBKZT010000009.1"/>
</dbReference>
<protein>
    <submittedName>
        <fullName evidence="3">Glycosyltransferase family 4 protein</fullName>
        <ecNumber evidence="3">2.4.-.-</ecNumber>
    </submittedName>
</protein>
<evidence type="ECO:0000256" key="1">
    <source>
        <dbReference type="SAM" id="MobiDB-lite"/>
    </source>
</evidence>
<evidence type="ECO:0000259" key="2">
    <source>
        <dbReference type="Pfam" id="PF00534"/>
    </source>
</evidence>
<sequence>MSTSAVRGEQRYALPDEFGTADAPRKEPQLIESRSNTAMTRSVLVTHPGLQHSHQLALALHERNLLQAFWSGVPVAEDAEALAWWLPEHFRKRVRRVGIPAALRVHPIRFQVLQQASMRVKSGHPGDRLHRLFHGFDAWAAKRIVALRPKVVVAYENAAYHTFAAAKSVGARCILDAAAFHHKTRAEQLAPPYTPYTAEVNRRKDVEIAMADLILTCSPLAADSYAANGVERSRLKPLLLGADPKLVTPITSMRKDGPARFIFAGQLTLGKSIDLILSAFTRLHAEGFKYELNFVGGVGDHELLAAVQNTPGAHYHPSVPQSQLFEFMAGADCLLLPSRSDSFGMVVAEAMSCGTPALVSTQTGAKAVVEAFPESGWVVEPNGDALHDMLRELVSDPARLQRARAPALVASKEFTWERYRARAGSVLQEYLQ</sequence>
<keyword evidence="3" id="KW-0808">Transferase</keyword>
<reference evidence="3 4" key="1">
    <citation type="submission" date="2024-03" db="EMBL/GenBank/DDBJ databases">
        <title>Novel species of the genus Variovorax.</title>
        <authorList>
            <person name="Liu Q."/>
            <person name="Xin Y.-H."/>
        </authorList>
    </citation>
    <scope>NUCLEOTIDE SEQUENCE [LARGE SCALE GENOMIC DNA]</scope>
    <source>
        <strain evidence="3 4">KACC 18900</strain>
    </source>
</reference>
<dbReference type="EC" id="2.4.-.-" evidence="3"/>
<feature type="region of interest" description="Disordered" evidence="1">
    <location>
        <begin position="1"/>
        <end position="34"/>
    </location>
</feature>
<dbReference type="Pfam" id="PF00534">
    <property type="entry name" value="Glycos_transf_1"/>
    <property type="match status" value="1"/>
</dbReference>
<evidence type="ECO:0000313" key="4">
    <source>
        <dbReference type="Proteomes" id="UP001385892"/>
    </source>
</evidence>
<dbReference type="InterPro" id="IPR050194">
    <property type="entry name" value="Glycosyltransferase_grp1"/>
</dbReference>
<gene>
    <name evidence="3" type="ORF">WKW82_20080</name>
</gene>
<proteinExistence type="predicted"/>
<keyword evidence="4" id="KW-1185">Reference proteome</keyword>
<dbReference type="SUPFAM" id="SSF53756">
    <property type="entry name" value="UDP-Glycosyltransferase/glycogen phosphorylase"/>
    <property type="match status" value="1"/>
</dbReference>
<name>A0ABU8WN64_9BURK</name>
<dbReference type="Proteomes" id="UP001385892">
    <property type="component" value="Unassembled WGS sequence"/>
</dbReference>
<dbReference type="PANTHER" id="PTHR45947">
    <property type="entry name" value="SULFOQUINOVOSYL TRANSFERASE SQD2"/>
    <property type="match status" value="1"/>
</dbReference>
<dbReference type="CDD" id="cd03801">
    <property type="entry name" value="GT4_PimA-like"/>
    <property type="match status" value="1"/>
</dbReference>
<evidence type="ECO:0000313" key="3">
    <source>
        <dbReference type="EMBL" id="MEJ8848966.1"/>
    </source>
</evidence>
<dbReference type="GO" id="GO:0016757">
    <property type="term" value="F:glycosyltransferase activity"/>
    <property type="evidence" value="ECO:0007669"/>
    <property type="project" value="UniProtKB-KW"/>
</dbReference>
<dbReference type="Gene3D" id="3.40.50.2000">
    <property type="entry name" value="Glycogen Phosphorylase B"/>
    <property type="match status" value="2"/>
</dbReference>
<accession>A0ABU8WN64</accession>
<comment type="caution">
    <text evidence="3">The sequence shown here is derived from an EMBL/GenBank/DDBJ whole genome shotgun (WGS) entry which is preliminary data.</text>
</comment>
<keyword evidence="3" id="KW-0328">Glycosyltransferase</keyword>